<reference evidence="1 2" key="1">
    <citation type="journal article" date="2022" name="DNA Res.">
        <title>Chromosomal-level genome assembly of the orchid tree Bauhinia variegata (Leguminosae; Cercidoideae) supports the allotetraploid origin hypothesis of Bauhinia.</title>
        <authorList>
            <person name="Zhong Y."/>
            <person name="Chen Y."/>
            <person name="Zheng D."/>
            <person name="Pang J."/>
            <person name="Liu Y."/>
            <person name="Luo S."/>
            <person name="Meng S."/>
            <person name="Qian L."/>
            <person name="Wei D."/>
            <person name="Dai S."/>
            <person name="Zhou R."/>
        </authorList>
    </citation>
    <scope>NUCLEOTIDE SEQUENCE [LARGE SCALE GENOMIC DNA]</scope>
    <source>
        <strain evidence="1">BV-YZ2020</strain>
    </source>
</reference>
<organism evidence="1 2">
    <name type="scientific">Bauhinia variegata</name>
    <name type="common">Purple orchid tree</name>
    <name type="synonym">Phanera variegata</name>
    <dbReference type="NCBI Taxonomy" id="167791"/>
    <lineage>
        <taxon>Eukaryota</taxon>
        <taxon>Viridiplantae</taxon>
        <taxon>Streptophyta</taxon>
        <taxon>Embryophyta</taxon>
        <taxon>Tracheophyta</taxon>
        <taxon>Spermatophyta</taxon>
        <taxon>Magnoliopsida</taxon>
        <taxon>eudicotyledons</taxon>
        <taxon>Gunneridae</taxon>
        <taxon>Pentapetalae</taxon>
        <taxon>rosids</taxon>
        <taxon>fabids</taxon>
        <taxon>Fabales</taxon>
        <taxon>Fabaceae</taxon>
        <taxon>Cercidoideae</taxon>
        <taxon>Cercideae</taxon>
        <taxon>Bauhiniinae</taxon>
        <taxon>Bauhinia</taxon>
    </lineage>
</organism>
<sequence>MAETQNSEESTYHMKRKPDLNGEDSEEHSKKAPKLETFENNSLASEDKIEECEATPKSKNNLEVPNSNCSSVTEKKIEGIESEVFAREAGNEDDGDDDEVDNDDEDDNGDEDEDEDVDVDRKGKGIVRDDKGKGKLIEEEDEDEDDSGDDDSNDDGVVSDGDSDLSDDPLAEVDLNNILPSRTRRRTINTGVYIANDLPNDEDDDSDDSDA</sequence>
<comment type="caution">
    <text evidence="1">The sequence shown here is derived from an EMBL/GenBank/DDBJ whole genome shotgun (WGS) entry which is preliminary data.</text>
</comment>
<name>A0ACB9PR14_BAUVA</name>
<evidence type="ECO:0000313" key="2">
    <source>
        <dbReference type="Proteomes" id="UP000828941"/>
    </source>
</evidence>
<keyword evidence="2" id="KW-1185">Reference proteome</keyword>
<dbReference type="Proteomes" id="UP000828941">
    <property type="component" value="Chromosome 3"/>
</dbReference>
<evidence type="ECO:0000313" key="1">
    <source>
        <dbReference type="EMBL" id="KAI4350454.1"/>
    </source>
</evidence>
<dbReference type="EMBL" id="CM039428">
    <property type="protein sequence ID" value="KAI4350454.1"/>
    <property type="molecule type" value="Genomic_DNA"/>
</dbReference>
<accession>A0ACB9PR14</accession>
<gene>
    <name evidence="1" type="ORF">L6164_004909</name>
</gene>
<protein>
    <submittedName>
        <fullName evidence="1">Uncharacterized protein</fullName>
    </submittedName>
</protein>
<proteinExistence type="predicted"/>